<evidence type="ECO:0000256" key="4">
    <source>
        <dbReference type="ARBA" id="ARBA00038168"/>
    </source>
</evidence>
<organism evidence="5 6">
    <name type="scientific">Molorchus minor</name>
    <dbReference type="NCBI Taxonomy" id="1323400"/>
    <lineage>
        <taxon>Eukaryota</taxon>
        <taxon>Metazoa</taxon>
        <taxon>Ecdysozoa</taxon>
        <taxon>Arthropoda</taxon>
        <taxon>Hexapoda</taxon>
        <taxon>Insecta</taxon>
        <taxon>Pterygota</taxon>
        <taxon>Neoptera</taxon>
        <taxon>Endopterygota</taxon>
        <taxon>Coleoptera</taxon>
        <taxon>Polyphaga</taxon>
        <taxon>Cucujiformia</taxon>
        <taxon>Chrysomeloidea</taxon>
        <taxon>Cerambycidae</taxon>
        <taxon>Lamiinae</taxon>
        <taxon>Monochamini</taxon>
        <taxon>Molorchus</taxon>
    </lineage>
</organism>
<proteinExistence type="inferred from homology"/>
<comment type="similarity">
    <text evidence="4">Belongs to the cytochrome b5 family.</text>
</comment>
<keyword evidence="1" id="KW-0349">Heme</keyword>
<dbReference type="EMBL" id="JAPWTJ010000883">
    <property type="protein sequence ID" value="KAJ8975069.1"/>
    <property type="molecule type" value="Genomic_DNA"/>
</dbReference>
<gene>
    <name evidence="5" type="ORF">NQ317_017549</name>
</gene>
<dbReference type="InterPro" id="IPR052320">
    <property type="entry name" value="Cytochrome_b5_domain"/>
</dbReference>
<sequence>MLCPFFSEVQLNVCCEDTFYRIQERYSMFNSDAASYTWRLSKYPINMSQTWMKTEYQMKETNSQTWAYPEAITYQAFLYYNDP</sequence>
<protein>
    <submittedName>
        <fullName evidence="5">Uncharacterized protein</fullName>
    </submittedName>
</protein>
<evidence type="ECO:0000256" key="2">
    <source>
        <dbReference type="ARBA" id="ARBA00022723"/>
    </source>
</evidence>
<evidence type="ECO:0000313" key="6">
    <source>
        <dbReference type="Proteomes" id="UP001162164"/>
    </source>
</evidence>
<evidence type="ECO:0000313" key="5">
    <source>
        <dbReference type="EMBL" id="KAJ8975069.1"/>
    </source>
</evidence>
<reference evidence="5" key="1">
    <citation type="journal article" date="2023" name="Insect Mol. Biol.">
        <title>Genome sequencing provides insights into the evolution of gene families encoding plant cell wall-degrading enzymes in longhorned beetles.</title>
        <authorList>
            <person name="Shin N.R."/>
            <person name="Okamura Y."/>
            <person name="Kirsch R."/>
            <person name="Pauchet Y."/>
        </authorList>
    </citation>
    <scope>NUCLEOTIDE SEQUENCE</scope>
    <source>
        <strain evidence="5">MMC_N1</strain>
    </source>
</reference>
<dbReference type="Proteomes" id="UP001162164">
    <property type="component" value="Unassembled WGS sequence"/>
</dbReference>
<dbReference type="PANTHER" id="PTHR21281">
    <property type="entry name" value="CYTOCHROME B5 DOMAIN-CONTAINING PROTEIN 1"/>
    <property type="match status" value="1"/>
</dbReference>
<dbReference type="PANTHER" id="PTHR21281:SF0">
    <property type="entry name" value="CYTOCHROME B5 DOMAIN-CONTAINING PROTEIN 1"/>
    <property type="match status" value="1"/>
</dbReference>
<evidence type="ECO:0000256" key="1">
    <source>
        <dbReference type="ARBA" id="ARBA00022617"/>
    </source>
</evidence>
<keyword evidence="6" id="KW-1185">Reference proteome</keyword>
<keyword evidence="2" id="KW-0479">Metal-binding</keyword>
<accession>A0ABQ9JBU8</accession>
<evidence type="ECO:0000256" key="3">
    <source>
        <dbReference type="ARBA" id="ARBA00023004"/>
    </source>
</evidence>
<keyword evidence="3" id="KW-0408">Iron</keyword>
<comment type="caution">
    <text evidence="5">The sequence shown here is derived from an EMBL/GenBank/DDBJ whole genome shotgun (WGS) entry which is preliminary data.</text>
</comment>
<name>A0ABQ9JBU8_9CUCU</name>